<gene>
    <name evidence="1" type="ORF">BST86_04935</name>
</gene>
<protein>
    <submittedName>
        <fullName evidence="1">Uncharacterized protein</fullName>
    </submittedName>
</protein>
<dbReference type="Proteomes" id="UP000239532">
    <property type="component" value="Unassembled WGS sequence"/>
</dbReference>
<dbReference type="EMBL" id="MQUC01000003">
    <property type="protein sequence ID" value="PRP66484.1"/>
    <property type="molecule type" value="Genomic_DNA"/>
</dbReference>
<organism evidence="1 2">
    <name type="scientific">Nonlabens agnitus</name>
    <dbReference type="NCBI Taxonomy" id="870484"/>
    <lineage>
        <taxon>Bacteria</taxon>
        <taxon>Pseudomonadati</taxon>
        <taxon>Bacteroidota</taxon>
        <taxon>Flavobacteriia</taxon>
        <taxon>Flavobacteriales</taxon>
        <taxon>Flavobacteriaceae</taxon>
        <taxon>Nonlabens</taxon>
    </lineage>
</organism>
<dbReference type="AlphaFoldDB" id="A0A2S9WSL6"/>
<proteinExistence type="predicted"/>
<evidence type="ECO:0000313" key="2">
    <source>
        <dbReference type="Proteomes" id="UP000239532"/>
    </source>
</evidence>
<accession>A0A2S9WSL6</accession>
<comment type="caution">
    <text evidence="1">The sequence shown here is derived from an EMBL/GenBank/DDBJ whole genome shotgun (WGS) entry which is preliminary data.</text>
</comment>
<evidence type="ECO:0000313" key="1">
    <source>
        <dbReference type="EMBL" id="PRP66484.1"/>
    </source>
</evidence>
<reference evidence="1 2" key="1">
    <citation type="submission" date="2016-11" db="EMBL/GenBank/DDBJ databases">
        <title>Trade-off between light-utilization and light-protection in marine flavobacteria.</title>
        <authorList>
            <person name="Kumagai Y."/>
        </authorList>
    </citation>
    <scope>NUCLEOTIDE SEQUENCE [LARGE SCALE GENOMIC DNA]</scope>
    <source>
        <strain evidence="1 2">JCM 17109</strain>
    </source>
</reference>
<name>A0A2S9WSL6_9FLAO</name>
<keyword evidence="2" id="KW-1185">Reference proteome</keyword>
<sequence length="276" mass="31633">MALGVAQQSVEDISGAYHISSNDPHGDSHVIISPDHHFAIAFFGGVLKGTWQKVEDHYLFTYHKEPKVVLYARYNSSIQDSVKVRVGLDANRGFAIRFNSSVNEAFTAIFNEAANCFTYPYIYSQRNSIEQIEIYQQDLRKYAEGEITNSKNYIFSFKPNASYNEFLLTGLPESYSQGGTSQVRFMDGQLFMEDQGGIQKRSEYKDINTEDLEFFEQYFKNEIFPEVLDSNHEQFPYAENPTDQDLVPFIRITPKMMPVNTIVMNPGSLFYAICDD</sequence>